<keyword evidence="1" id="KW-0472">Membrane</keyword>
<reference evidence="3 4" key="1">
    <citation type="submission" date="2019-03" db="EMBL/GenBank/DDBJ databases">
        <title>Genomic Encyclopedia of Type Strains, Phase IV (KMG-IV): sequencing the most valuable type-strain genomes for metagenomic binning, comparative biology and taxonomic classification.</title>
        <authorList>
            <person name="Goeker M."/>
        </authorList>
    </citation>
    <scope>NUCLEOTIDE SEQUENCE [LARGE SCALE GENOMIC DNA]</scope>
    <source>
        <strain evidence="3 4">DSM 29487</strain>
    </source>
</reference>
<keyword evidence="1" id="KW-0812">Transmembrane</keyword>
<keyword evidence="4" id="KW-1185">Reference proteome</keyword>
<dbReference type="InterPro" id="IPR027417">
    <property type="entry name" value="P-loop_NTPase"/>
</dbReference>
<dbReference type="GO" id="GO:0005829">
    <property type="term" value="C:cytosol"/>
    <property type="evidence" value="ECO:0007669"/>
    <property type="project" value="TreeGrafter"/>
</dbReference>
<evidence type="ECO:0000313" key="3">
    <source>
        <dbReference type="EMBL" id="TCW01696.1"/>
    </source>
</evidence>
<dbReference type="GO" id="GO:0016787">
    <property type="term" value="F:hydrolase activity"/>
    <property type="evidence" value="ECO:0007669"/>
    <property type="project" value="InterPro"/>
</dbReference>
<dbReference type="InterPro" id="IPR014001">
    <property type="entry name" value="Helicase_ATP-bd"/>
</dbReference>
<dbReference type="RefSeq" id="WP_066449122.1">
    <property type="nucleotide sequence ID" value="NZ_JANKBF010000001.1"/>
</dbReference>
<dbReference type="GeneID" id="98914630"/>
<dbReference type="PROSITE" id="PS51192">
    <property type="entry name" value="HELICASE_ATP_BIND_1"/>
    <property type="match status" value="1"/>
</dbReference>
<dbReference type="InterPro" id="IPR006935">
    <property type="entry name" value="Helicase/UvrB_N"/>
</dbReference>
<dbReference type="SMART" id="SM00487">
    <property type="entry name" value="DEXDc"/>
    <property type="match status" value="1"/>
</dbReference>
<feature type="transmembrane region" description="Helical" evidence="1">
    <location>
        <begin position="710"/>
        <end position="730"/>
    </location>
</feature>
<dbReference type="GO" id="GO:0005524">
    <property type="term" value="F:ATP binding"/>
    <property type="evidence" value="ECO:0007669"/>
    <property type="project" value="InterPro"/>
</dbReference>
<feature type="transmembrane region" description="Helical" evidence="1">
    <location>
        <begin position="525"/>
        <end position="544"/>
    </location>
</feature>
<dbReference type="AlphaFoldDB" id="A0A4R3ZAG0"/>
<dbReference type="PANTHER" id="PTHR47396:SF1">
    <property type="entry name" value="ATP-DEPENDENT HELICASE IRC3-RELATED"/>
    <property type="match status" value="1"/>
</dbReference>
<dbReference type="CDD" id="cd18785">
    <property type="entry name" value="SF2_C"/>
    <property type="match status" value="1"/>
</dbReference>
<dbReference type="PANTHER" id="PTHR47396">
    <property type="entry name" value="TYPE I RESTRICTION ENZYME ECOKI R PROTEIN"/>
    <property type="match status" value="1"/>
</dbReference>
<accession>A0A4R3ZAG0</accession>
<evidence type="ECO:0000313" key="4">
    <source>
        <dbReference type="Proteomes" id="UP000295515"/>
    </source>
</evidence>
<proteinExistence type="predicted"/>
<keyword evidence="1" id="KW-1133">Transmembrane helix</keyword>
<gene>
    <name evidence="3" type="ORF">EDD60_103152</name>
</gene>
<dbReference type="Proteomes" id="UP000295515">
    <property type="component" value="Unassembled WGS sequence"/>
</dbReference>
<dbReference type="Pfam" id="PF04851">
    <property type="entry name" value="ResIII"/>
    <property type="match status" value="1"/>
</dbReference>
<feature type="domain" description="Helicase ATP-binding" evidence="2">
    <location>
        <begin position="23"/>
        <end position="204"/>
    </location>
</feature>
<dbReference type="EMBL" id="SMCQ01000003">
    <property type="protein sequence ID" value="TCW01696.1"/>
    <property type="molecule type" value="Genomic_DNA"/>
</dbReference>
<evidence type="ECO:0000256" key="1">
    <source>
        <dbReference type="SAM" id="Phobius"/>
    </source>
</evidence>
<protein>
    <submittedName>
        <fullName evidence="3">Type III restriction/modification enzyme restriction subunit</fullName>
    </submittedName>
</protein>
<evidence type="ECO:0000259" key="2">
    <source>
        <dbReference type="PROSITE" id="PS51192"/>
    </source>
</evidence>
<dbReference type="Gene3D" id="3.40.50.300">
    <property type="entry name" value="P-loop containing nucleotide triphosphate hydrolases"/>
    <property type="match status" value="2"/>
</dbReference>
<dbReference type="SUPFAM" id="SSF52540">
    <property type="entry name" value="P-loop containing nucleoside triphosphate hydrolases"/>
    <property type="match status" value="2"/>
</dbReference>
<dbReference type="GO" id="GO:0003677">
    <property type="term" value="F:DNA binding"/>
    <property type="evidence" value="ECO:0007669"/>
    <property type="project" value="InterPro"/>
</dbReference>
<dbReference type="InterPro" id="IPR050742">
    <property type="entry name" value="Helicase_Restrict-Modif_Enz"/>
</dbReference>
<feature type="transmembrane region" description="Helical" evidence="1">
    <location>
        <begin position="684"/>
        <end position="704"/>
    </location>
</feature>
<sequence>MYQNILKFKGTWRNYQQRVLNRFEDYKSDGKIHIVAAPGSGKTTLGIELIRRLDQPALILVPTITIRQQWIERIKEAFLNEGVDASLYLSEDLKDLKLITVSTYQAIHSAMSQYQGIIEEDENEFDKHQEEVDYHDYHFLDEIKKANIGILCLDECHHLRSEWWKALETLKKQNHFPYTIALTATPPYDSSIGMWNRYIDMCGEIDEEITVPELVKEGSLCPHQDYVYFNYPTSEETKEIRAFEDKSHKLLEELMNDITFQKTIQTHTCLFQQPDLDTLLDKPQYLSAVLIFLEEKGLSYPKQYQEILGYQKLEKMSLKWMEILLQGLLFDDHDSYAISEEYQEQLLKRLKSQGFIEKNQVLLQMNQAIEKMLVKSVGKCESIKDIVFHEYGCLKQNLRLLILTDYIRKEYEKAIGNETMDVHNLGVLPFFELLRREALTLHQDIKLGVLCGTMVIIPKHAKERLTQMIDHPSQLSFDSVGCIDEYVKVNIHGDQHFIVDAVSQLFEEGYMQVLIGTKSLLGEGWDSPCVNTLILASFVGSFMLSNQMRGRAIRTFIKDPQKTSHIWHLVCVDPQMAKSIQGLEASQDFQTLSRRMEHFLGLHYQNDVIENGIERLTAIRYPLTKHNIKITNKEMFKLSQDRTLLKQRWDRSLAVYDQIEVVDENQVQEKMITAVILNDAIRKLIILIVGGLLGMVLMMVFIPLTGVQNIFVFLMMGLYLGIFLIGIGLVSKKVIMYKNPLARLKICGDGILNALRATNQLESYQCLVKTELVGVYHVIYLAGGTGHDKTLFAKCVYEFFDAIDNQRYILYQPIKQNQMDGYFVIPEIFSKRKEDAEIFAQYMRNYIGKYQAIYTRSLEGRKILLKGRIKALANKQDRIVSKKKVKGALE</sequence>
<name>A0A4R3ZAG0_9FIRM</name>
<organism evidence="3 4">
    <name type="scientific">Longibaculum muris</name>
    <dbReference type="NCBI Taxonomy" id="1796628"/>
    <lineage>
        <taxon>Bacteria</taxon>
        <taxon>Bacillati</taxon>
        <taxon>Bacillota</taxon>
        <taxon>Erysipelotrichia</taxon>
        <taxon>Erysipelotrichales</taxon>
        <taxon>Coprobacillaceae</taxon>
        <taxon>Longibaculum</taxon>
    </lineage>
</organism>
<comment type="caution">
    <text evidence="3">The sequence shown here is derived from an EMBL/GenBank/DDBJ whole genome shotgun (WGS) entry which is preliminary data.</text>
</comment>